<keyword evidence="3" id="KW-1185">Reference proteome</keyword>
<protein>
    <recommendedName>
        <fullName evidence="4">Aminoglycoside phosphotransferase domain-containing protein</fullName>
    </recommendedName>
</protein>
<reference evidence="3" key="1">
    <citation type="submission" date="2023-07" db="EMBL/GenBank/DDBJ databases">
        <title>Description of three actinobacteria isolated from air of manufacturing shop in a pharmaceutical factory.</title>
        <authorList>
            <person name="Zhang D.-F."/>
        </authorList>
    </citation>
    <scope>NUCLEOTIDE SEQUENCE [LARGE SCALE GENOMIC DNA]</scope>
    <source>
        <strain evidence="3">CCTCC AB 207010</strain>
    </source>
</reference>
<dbReference type="Gene3D" id="3.90.1200.10">
    <property type="match status" value="1"/>
</dbReference>
<dbReference type="SUPFAM" id="SSF56112">
    <property type="entry name" value="Protein kinase-like (PK-like)"/>
    <property type="match status" value="1"/>
</dbReference>
<evidence type="ECO:0000313" key="3">
    <source>
        <dbReference type="Proteomes" id="UP001260872"/>
    </source>
</evidence>
<dbReference type="RefSeq" id="WP_310536436.1">
    <property type="nucleotide sequence ID" value="NZ_BAAAOC010000024.1"/>
</dbReference>
<dbReference type="InterPro" id="IPR011009">
    <property type="entry name" value="Kinase-like_dom_sf"/>
</dbReference>
<proteinExistence type="predicted"/>
<name>A0ABU1FR07_9MICC</name>
<gene>
    <name evidence="2" type="ORF">RH857_02690</name>
</gene>
<evidence type="ECO:0000313" key="2">
    <source>
        <dbReference type="EMBL" id="MDR5711049.1"/>
    </source>
</evidence>
<dbReference type="EMBL" id="JAVKGT010000005">
    <property type="protein sequence ID" value="MDR5711049.1"/>
    <property type="molecule type" value="Genomic_DNA"/>
</dbReference>
<dbReference type="Proteomes" id="UP001260872">
    <property type="component" value="Unassembled WGS sequence"/>
</dbReference>
<evidence type="ECO:0008006" key="4">
    <source>
        <dbReference type="Google" id="ProtNLM"/>
    </source>
</evidence>
<accession>A0ABU1FR07</accession>
<feature type="region of interest" description="Disordered" evidence="1">
    <location>
        <begin position="1"/>
        <end position="36"/>
    </location>
</feature>
<sequence>MTAPRMTTTPRNIPTAETVTSAPEESPAHTAAEPLPRELNAEGARWSVRRAWPDKHPCRLGVELGGLEADAAGQIRAGWWEHQQLALLPEGEDPKLPALAAFARRGDVVSHRPAKRAVVHEAETDSFIKIVRPGRAQGILDGITRAAVFEGPFRTPELIQVDDAARSAWVRFRRLEGVSLHSPEELPGRLWHQAWEDVLHAWEAAGRRSAEHTTAVHGVTEESQVLRHWAEQAAPLMTEGRELCAAAESLGVLLQELPQAPLRVSHRDLHDKQLLWSPKGPGLLDVDTAALADPALDLGNLRAHALLRHTQGLWSAEQAGVVVAAVDSAARSCSVPAPSLGVYEAAALLRLGCVYAFRPQYAPVAAQLRRTVHQVLREPITTPLGDSGVA</sequence>
<comment type="caution">
    <text evidence="2">The sequence shown here is derived from an EMBL/GenBank/DDBJ whole genome shotgun (WGS) entry which is preliminary data.</text>
</comment>
<feature type="compositionally biased region" description="Polar residues" evidence="1">
    <location>
        <begin position="1"/>
        <end position="23"/>
    </location>
</feature>
<organism evidence="2 3">
    <name type="scientific">Nesterenkonia flava</name>
    <dbReference type="NCBI Taxonomy" id="469799"/>
    <lineage>
        <taxon>Bacteria</taxon>
        <taxon>Bacillati</taxon>
        <taxon>Actinomycetota</taxon>
        <taxon>Actinomycetes</taxon>
        <taxon>Micrococcales</taxon>
        <taxon>Micrococcaceae</taxon>
        <taxon>Nesterenkonia</taxon>
    </lineage>
</organism>
<evidence type="ECO:0000256" key="1">
    <source>
        <dbReference type="SAM" id="MobiDB-lite"/>
    </source>
</evidence>